<dbReference type="EMBL" id="JARBHB010000004">
    <property type="protein sequence ID" value="KAJ8886094.1"/>
    <property type="molecule type" value="Genomic_DNA"/>
</dbReference>
<comment type="caution">
    <text evidence="2">The sequence shown here is derived from an EMBL/GenBank/DDBJ whole genome shotgun (WGS) entry which is preliminary data.</text>
</comment>
<organism evidence="2 3">
    <name type="scientific">Dryococelus australis</name>
    <dbReference type="NCBI Taxonomy" id="614101"/>
    <lineage>
        <taxon>Eukaryota</taxon>
        <taxon>Metazoa</taxon>
        <taxon>Ecdysozoa</taxon>
        <taxon>Arthropoda</taxon>
        <taxon>Hexapoda</taxon>
        <taxon>Insecta</taxon>
        <taxon>Pterygota</taxon>
        <taxon>Neoptera</taxon>
        <taxon>Polyneoptera</taxon>
        <taxon>Phasmatodea</taxon>
        <taxon>Verophasmatodea</taxon>
        <taxon>Anareolatae</taxon>
        <taxon>Phasmatidae</taxon>
        <taxon>Eurycanthinae</taxon>
        <taxon>Dryococelus</taxon>
    </lineage>
</organism>
<dbReference type="Proteomes" id="UP001159363">
    <property type="component" value="Chromosome X"/>
</dbReference>
<reference evidence="2 3" key="1">
    <citation type="submission" date="2023-02" db="EMBL/GenBank/DDBJ databases">
        <title>LHISI_Scaffold_Assembly.</title>
        <authorList>
            <person name="Stuart O.P."/>
            <person name="Cleave R."/>
            <person name="Magrath M.J.L."/>
            <person name="Mikheyev A.S."/>
        </authorList>
    </citation>
    <scope>NUCLEOTIDE SEQUENCE [LARGE SCALE GENOMIC DNA]</scope>
    <source>
        <strain evidence="2">Daus_M_001</strain>
        <tissue evidence="2">Leg muscle</tissue>
    </source>
</reference>
<feature type="compositionally biased region" description="Basic and acidic residues" evidence="1">
    <location>
        <begin position="1"/>
        <end position="11"/>
    </location>
</feature>
<gene>
    <name evidence="2" type="ORF">PR048_012303</name>
</gene>
<keyword evidence="3" id="KW-1185">Reference proteome</keyword>
<accession>A0ABQ9HNY8</accession>
<feature type="compositionally biased region" description="Pro residues" evidence="1">
    <location>
        <begin position="204"/>
        <end position="214"/>
    </location>
</feature>
<protein>
    <submittedName>
        <fullName evidence="2">Uncharacterized protein</fullName>
    </submittedName>
</protein>
<proteinExistence type="predicted"/>
<evidence type="ECO:0000256" key="1">
    <source>
        <dbReference type="SAM" id="MobiDB-lite"/>
    </source>
</evidence>
<evidence type="ECO:0000313" key="3">
    <source>
        <dbReference type="Proteomes" id="UP001159363"/>
    </source>
</evidence>
<sequence length="591" mass="65578">MVGRGKREIPKKTRRPAASSDTILTCEDPGVTQTEIEPDYLNEFVEWKNVTRAYVWLLRRRHAHSTVRTGAVSRTAARRSAAWGVAHVHCVTWTWEGEERATLAPPARRCQSEGLRATRRTDRPACRCEKRRSCVVCVRASVCERACALLPREFSAPAEPRRSTAFGARRNFAVYTFVAARTMLGSGLQFLWSRFFGGNTRSITPPPSTTPPSEPEQSWAGPSQWGAAEAERLDCPPLKENWVQTPAGSLRIFASGNRTGRRRWSAGFFRGCPVPLPHTSLHSGAAPYSPQSPSSALNTLMLTAADISELHRSVSLWPDRDKGLRWRQLANCHVFACDANQSDFKKPQASDGNILQKDDGVAVITLAQSRVLVNALGQQYGGFRPQGIQFKFTVPEGIFSSYQAMALTKAPVIRTKRSGSVHPNADVVSEDCSRTTVAEVRSDMQRDEYTSLQFSPLRVEMLGTLDGRAWLTLIASLLLGSRRGKQARLSLSHLHFEAGPWFEQRIECSPPTKANRVRVQASLLPDFRRWELCRAMPLVGGFCRGSPTPSPPLHSGAASYLPRFNLIGSQDLDVKSRPKLPSLLLSLLRPL</sequence>
<feature type="region of interest" description="Disordered" evidence="1">
    <location>
        <begin position="1"/>
        <end position="20"/>
    </location>
</feature>
<evidence type="ECO:0000313" key="2">
    <source>
        <dbReference type="EMBL" id="KAJ8886094.1"/>
    </source>
</evidence>
<name>A0ABQ9HNY8_9NEOP</name>
<feature type="region of interest" description="Disordered" evidence="1">
    <location>
        <begin position="202"/>
        <end position="223"/>
    </location>
</feature>